<dbReference type="OrthoDB" id="10267127at2759"/>
<dbReference type="RefSeq" id="XP_001803154.1">
    <property type="nucleotide sequence ID" value="XM_001803102.1"/>
</dbReference>
<reference evidence="3" key="1">
    <citation type="journal article" date="2021" name="BMC Genomics">
        <title>Chromosome-level genome assembly and manually-curated proteome of model necrotroph Parastagonospora nodorum Sn15 reveals a genome-wide trove of candidate effector homologs, and redundancy of virulence-related functions within an accessory chromosome.</title>
        <authorList>
            <person name="Bertazzoni S."/>
            <person name="Jones D.A.B."/>
            <person name="Phan H.T."/>
            <person name="Tan K.-C."/>
            <person name="Hane J.K."/>
        </authorList>
    </citation>
    <scope>NUCLEOTIDE SEQUENCE [LARGE SCALE GENOMIC DNA]</scope>
    <source>
        <strain evidence="3">SN15 / ATCC MYA-4574 / FGSC 10173)</strain>
    </source>
</reference>
<accession>A0A7U2I5J7</accession>
<name>A0A7U2I5J7_PHANO</name>
<dbReference type="Pfam" id="PF00149">
    <property type="entry name" value="Metallophos"/>
    <property type="match status" value="1"/>
</dbReference>
<dbReference type="KEGG" id="pno:SNOG_12940"/>
<dbReference type="InterPro" id="IPR004843">
    <property type="entry name" value="Calcineurin-like_PHP"/>
</dbReference>
<dbReference type="EMBL" id="CP069038">
    <property type="protein sequence ID" value="QRD04206.1"/>
    <property type="molecule type" value="Genomic_DNA"/>
</dbReference>
<dbReference type="PANTHER" id="PTHR42850">
    <property type="entry name" value="METALLOPHOSPHOESTERASE"/>
    <property type="match status" value="1"/>
</dbReference>
<sequence>MTYYRDNPYASKAHTPLIDLIPDHRHDLDVSDEEDSFYGKDDDFLIPVKWQNRLDNVPRRVKRNLLAAFGVAVLILLSWCTYFGPRRAAIRYEIKLMDEAPAMGYGSNLRPDFKDMIQVKDMDEEHLPKKGKRLIFVGDVHGCKEELQHLLNKVDFRHKHDHLVLAGDMITKGPDSPGVIKMVRQLGASCVRGNWEDKLLLTIAGAEQIHPSSADDEHPLDFVDSASHSNGDKKLLKLAKKLSRKDLVFLQQCPVILRVGHVPNLGNLVSVHAGLVPDTPLEKQDPVHVMNMRTIDLKTRIPSSKHSGTPWEKFWNHQQEKLKEHQRTTVIYGHNRKRGLNIHKYTKGLDTGCASGGHLTALVVDDKGETELVSVKCEKAKGYDEE</sequence>
<organism evidence="2 3">
    <name type="scientific">Phaeosphaeria nodorum (strain SN15 / ATCC MYA-4574 / FGSC 10173)</name>
    <name type="common">Glume blotch fungus</name>
    <name type="synonym">Parastagonospora nodorum</name>
    <dbReference type="NCBI Taxonomy" id="321614"/>
    <lineage>
        <taxon>Eukaryota</taxon>
        <taxon>Fungi</taxon>
        <taxon>Dikarya</taxon>
        <taxon>Ascomycota</taxon>
        <taxon>Pezizomycotina</taxon>
        <taxon>Dothideomycetes</taxon>
        <taxon>Pleosporomycetidae</taxon>
        <taxon>Pleosporales</taxon>
        <taxon>Pleosporineae</taxon>
        <taxon>Phaeosphaeriaceae</taxon>
        <taxon>Parastagonospora</taxon>
    </lineage>
</organism>
<dbReference type="CDD" id="cd00144">
    <property type="entry name" value="MPP_PPP_family"/>
    <property type="match status" value="1"/>
</dbReference>
<dbReference type="VEuPathDB" id="FungiDB:JI435_129400"/>
<gene>
    <name evidence="2" type="ORF">JI435_129400</name>
</gene>
<dbReference type="AlphaFoldDB" id="A0A7U2I5J7"/>
<dbReference type="InterPro" id="IPR050126">
    <property type="entry name" value="Ap4A_hydrolase"/>
</dbReference>
<dbReference type="GO" id="GO:0016787">
    <property type="term" value="F:hydrolase activity"/>
    <property type="evidence" value="ECO:0007669"/>
    <property type="project" value="InterPro"/>
</dbReference>
<evidence type="ECO:0000313" key="2">
    <source>
        <dbReference type="EMBL" id="QRD04206.1"/>
    </source>
</evidence>
<evidence type="ECO:0000259" key="1">
    <source>
        <dbReference type="Pfam" id="PF00149"/>
    </source>
</evidence>
<feature type="domain" description="Calcineurin-like phosphoesterase" evidence="1">
    <location>
        <begin position="133"/>
        <end position="336"/>
    </location>
</feature>
<evidence type="ECO:0000313" key="3">
    <source>
        <dbReference type="Proteomes" id="UP000663193"/>
    </source>
</evidence>
<dbReference type="OMA" id="WLDTCPV"/>
<dbReference type="PANTHER" id="PTHR42850:SF4">
    <property type="entry name" value="ZINC-DEPENDENT ENDOPOLYPHOSPHATASE"/>
    <property type="match status" value="1"/>
</dbReference>
<dbReference type="Proteomes" id="UP000663193">
    <property type="component" value="Chromosome 16"/>
</dbReference>
<protein>
    <recommendedName>
        <fullName evidence="1">Calcineurin-like phosphoesterase domain-containing protein</fullName>
    </recommendedName>
</protein>
<keyword evidence="3" id="KW-1185">Reference proteome</keyword>
<dbReference type="InterPro" id="IPR029052">
    <property type="entry name" value="Metallo-depent_PP-like"/>
</dbReference>
<proteinExistence type="predicted"/>
<dbReference type="SUPFAM" id="SSF56300">
    <property type="entry name" value="Metallo-dependent phosphatases"/>
    <property type="match status" value="1"/>
</dbReference>
<dbReference type="Gene3D" id="3.60.21.10">
    <property type="match status" value="1"/>
</dbReference>